<organism evidence="2 3">
    <name type="scientific">Choanephora cucurbitarum</name>
    <dbReference type="NCBI Taxonomy" id="101091"/>
    <lineage>
        <taxon>Eukaryota</taxon>
        <taxon>Fungi</taxon>
        <taxon>Fungi incertae sedis</taxon>
        <taxon>Mucoromycota</taxon>
        <taxon>Mucoromycotina</taxon>
        <taxon>Mucoromycetes</taxon>
        <taxon>Mucorales</taxon>
        <taxon>Mucorineae</taxon>
        <taxon>Choanephoraceae</taxon>
        <taxon>Choanephoroideae</taxon>
        <taxon>Choanephora</taxon>
    </lineage>
</organism>
<feature type="transmembrane region" description="Helical" evidence="1">
    <location>
        <begin position="139"/>
        <end position="162"/>
    </location>
</feature>
<dbReference type="InParanoid" id="A0A1C7NR57"/>
<dbReference type="PANTHER" id="PTHR33802:SF1">
    <property type="entry name" value="XK-RELATED PROTEIN"/>
    <property type="match status" value="1"/>
</dbReference>
<evidence type="ECO:0008006" key="4">
    <source>
        <dbReference type="Google" id="ProtNLM"/>
    </source>
</evidence>
<feature type="transmembrane region" description="Helical" evidence="1">
    <location>
        <begin position="105"/>
        <end position="127"/>
    </location>
</feature>
<dbReference type="EMBL" id="LUGH01000011">
    <property type="protein sequence ID" value="OBZ91450.1"/>
    <property type="molecule type" value="Genomic_DNA"/>
</dbReference>
<keyword evidence="1" id="KW-0812">Transmembrane</keyword>
<dbReference type="STRING" id="101091.A0A1C7NR57"/>
<feature type="transmembrane region" description="Helical" evidence="1">
    <location>
        <begin position="50"/>
        <end position="71"/>
    </location>
</feature>
<proteinExistence type="predicted"/>
<keyword evidence="3" id="KW-1185">Reference proteome</keyword>
<keyword evidence="1" id="KW-0472">Membrane</keyword>
<feature type="transmembrane region" description="Helical" evidence="1">
    <location>
        <begin position="78"/>
        <end position="99"/>
    </location>
</feature>
<keyword evidence="1" id="KW-1133">Transmembrane helix</keyword>
<comment type="caution">
    <text evidence="2">The sequence shown here is derived from an EMBL/GenBank/DDBJ whole genome shotgun (WGS) entry which is preliminary data.</text>
</comment>
<evidence type="ECO:0000313" key="2">
    <source>
        <dbReference type="EMBL" id="OBZ91450.1"/>
    </source>
</evidence>
<protein>
    <recommendedName>
        <fullName evidence="4">Tryptophan-rich sensory protein</fullName>
    </recommendedName>
</protein>
<feature type="transmembrane region" description="Helical" evidence="1">
    <location>
        <begin position="202"/>
        <end position="219"/>
    </location>
</feature>
<accession>A0A1C7NR57</accession>
<gene>
    <name evidence="2" type="ORF">A0J61_00492</name>
</gene>
<feature type="transmembrane region" description="Helical" evidence="1">
    <location>
        <begin position="225"/>
        <end position="242"/>
    </location>
</feature>
<feature type="transmembrane region" description="Helical" evidence="1">
    <location>
        <begin position="12"/>
        <end position="30"/>
    </location>
</feature>
<dbReference type="AlphaFoldDB" id="A0A1C7NR57"/>
<evidence type="ECO:0000313" key="3">
    <source>
        <dbReference type="Proteomes" id="UP000093000"/>
    </source>
</evidence>
<dbReference type="OrthoDB" id="5586934at2759"/>
<sequence>MSNLHIAQKVANVVVYLFFLSATVYSLVGPAPDENGGILDGQTYITPSYWIEYVWTLIHVLLGGFVIYQWFEPAHEAAIHGVGWHFVLSVLLNAAWLTLLRQGHYIIGFIFSLLTAASVSFVFYRLSKEYPTNSWWDKLFVHAPFSLWHGWIVFSVVINFFQAFTSVKKDGPSLLIRILVILAILLLTVTAVGYVEYKKKRGDVTGALVIGLGLLAIFTNQHDAWIHWTALAGAIITLIYPARPYVFRLVGRSDSENAPLLG</sequence>
<name>A0A1C7NR57_9FUNG</name>
<dbReference type="Proteomes" id="UP000093000">
    <property type="component" value="Unassembled WGS sequence"/>
</dbReference>
<reference evidence="2 3" key="1">
    <citation type="submission" date="2016-03" db="EMBL/GenBank/DDBJ databases">
        <title>Choanephora cucurbitarum.</title>
        <authorList>
            <person name="Min B."/>
            <person name="Park H."/>
            <person name="Park J.-H."/>
            <person name="Shin H.-D."/>
            <person name="Choi I.-G."/>
        </authorList>
    </citation>
    <scope>NUCLEOTIDE SEQUENCE [LARGE SCALE GENOMIC DNA]</scope>
    <source>
        <strain evidence="2 3">KUS-F28377</strain>
    </source>
</reference>
<feature type="transmembrane region" description="Helical" evidence="1">
    <location>
        <begin position="174"/>
        <end position="195"/>
    </location>
</feature>
<dbReference type="PANTHER" id="PTHR33802">
    <property type="entry name" value="SI:CH211-161H7.5-RELATED"/>
    <property type="match status" value="1"/>
</dbReference>
<evidence type="ECO:0000256" key="1">
    <source>
        <dbReference type="SAM" id="Phobius"/>
    </source>
</evidence>